<dbReference type="PANTHER" id="PTHR11106">
    <property type="entry name" value="GANGLIOSIDE INDUCED DIFFERENTIATION ASSOCIATED PROTEIN 2-RELATED"/>
    <property type="match status" value="1"/>
</dbReference>
<protein>
    <submittedName>
        <fullName evidence="2">O-acetyl-ADP-ribose deacetylase</fullName>
        <ecNumber evidence="2">3.1.1.106</ecNumber>
    </submittedName>
</protein>
<accession>A0ABY9Q669</accession>
<name>A0ABY9Q669_9FIRM</name>
<dbReference type="PROSITE" id="PS51154">
    <property type="entry name" value="MACRO"/>
    <property type="match status" value="1"/>
</dbReference>
<dbReference type="SUPFAM" id="SSF52949">
    <property type="entry name" value="Macro domain-like"/>
    <property type="match status" value="1"/>
</dbReference>
<evidence type="ECO:0000313" key="3">
    <source>
        <dbReference type="Proteomes" id="UP001235030"/>
    </source>
</evidence>
<proteinExistence type="predicted"/>
<dbReference type="GO" id="GO:0061463">
    <property type="term" value="F:O-acetyl-ADP-ribose deacetylase activity"/>
    <property type="evidence" value="ECO:0007669"/>
    <property type="project" value="UniProtKB-EC"/>
</dbReference>
<evidence type="ECO:0000313" key="2">
    <source>
        <dbReference type="EMBL" id="WMT83493.1"/>
    </source>
</evidence>
<sequence>MDSIDNRIKIIKEEVIDIKVDAIVNPTDECFSGNDGLDKLIQKNAGPKLSKKLSKSGICQVGHSIITKGYDLNVKSIVHTCTPKWQSGDEDECHLLYSCYKNSIDMAVEYDNKTVAIPSISSGNNKFPLEKSANIAYYAAWKMVKKYDSKDLETIYFSCTNKNTYEFYKKLSQDYKDIEFSLEMIEQYKKMDKYNQYNFTIDDFIRNLGVENSYNIFLLKEAFLAGNIELEFIEEAVKTLKQIFLQMKNMSKNFAEKIYIEELESTENILKEIFNTIDYDTIEHAKERTKEYFVHVNDYVFEKINNSYRY</sequence>
<dbReference type="RefSeq" id="WP_228105955.1">
    <property type="nucleotide sequence ID" value="NZ_CP101637.1"/>
</dbReference>
<dbReference type="Gene3D" id="3.40.220.10">
    <property type="entry name" value="Leucine Aminopeptidase, subunit E, domain 1"/>
    <property type="match status" value="1"/>
</dbReference>
<dbReference type="PANTHER" id="PTHR11106:SF27">
    <property type="entry name" value="MACRO DOMAIN-CONTAINING PROTEIN"/>
    <property type="match status" value="1"/>
</dbReference>
<dbReference type="InterPro" id="IPR002589">
    <property type="entry name" value="Macro_dom"/>
</dbReference>
<keyword evidence="3" id="KW-1185">Reference proteome</keyword>
<dbReference type="InterPro" id="IPR043472">
    <property type="entry name" value="Macro_dom-like"/>
</dbReference>
<feature type="domain" description="Macro" evidence="1">
    <location>
        <begin position="1"/>
        <end position="176"/>
    </location>
</feature>
<dbReference type="SMART" id="SM00506">
    <property type="entry name" value="A1pp"/>
    <property type="match status" value="1"/>
</dbReference>
<organism evidence="2 3">
    <name type="scientific">Terrisporobacter mayombei</name>
    <dbReference type="NCBI Taxonomy" id="1541"/>
    <lineage>
        <taxon>Bacteria</taxon>
        <taxon>Bacillati</taxon>
        <taxon>Bacillota</taxon>
        <taxon>Clostridia</taxon>
        <taxon>Peptostreptococcales</taxon>
        <taxon>Peptostreptococcaceae</taxon>
        <taxon>Terrisporobacter</taxon>
    </lineage>
</organism>
<dbReference type="EC" id="3.1.1.106" evidence="2"/>
<dbReference type="EMBL" id="CP101637">
    <property type="protein sequence ID" value="WMT83493.1"/>
    <property type="molecule type" value="Genomic_DNA"/>
</dbReference>
<evidence type="ECO:0000259" key="1">
    <source>
        <dbReference type="PROSITE" id="PS51154"/>
    </source>
</evidence>
<dbReference type="Pfam" id="PF01661">
    <property type="entry name" value="Macro"/>
    <property type="match status" value="1"/>
</dbReference>
<reference evidence="2 3" key="1">
    <citation type="submission" date="2022-07" db="EMBL/GenBank/DDBJ databases">
        <title>Genome sequence of Terrisporobacter mayombei DSM6539.</title>
        <authorList>
            <person name="Boeer T."/>
            <person name="Bengelsdorf F.R."/>
            <person name="Daniel R."/>
            <person name="Poehlein A."/>
        </authorList>
    </citation>
    <scope>NUCLEOTIDE SEQUENCE [LARGE SCALE GENOMIC DNA]</scope>
    <source>
        <strain evidence="2 3">DSM 6539</strain>
    </source>
</reference>
<keyword evidence="2" id="KW-0378">Hydrolase</keyword>
<gene>
    <name evidence="2" type="primary">ymdB_2</name>
    <name evidence="2" type="ORF">TEMA_40110</name>
</gene>
<dbReference type="Proteomes" id="UP001235030">
    <property type="component" value="Chromosome"/>
</dbReference>